<feature type="compositionally biased region" description="Low complexity" evidence="4">
    <location>
        <begin position="541"/>
        <end position="570"/>
    </location>
</feature>
<dbReference type="GO" id="GO:0005654">
    <property type="term" value="C:nucleoplasm"/>
    <property type="evidence" value="ECO:0007669"/>
    <property type="project" value="TreeGrafter"/>
</dbReference>
<keyword evidence="3" id="KW-0539">Nucleus</keyword>
<dbReference type="InterPro" id="IPR005343">
    <property type="entry name" value="Noc2"/>
</dbReference>
<organism evidence="5 6">
    <name type="scientific">Synchytrium microbalum</name>
    <dbReference type="NCBI Taxonomy" id="1806994"/>
    <lineage>
        <taxon>Eukaryota</taxon>
        <taxon>Fungi</taxon>
        <taxon>Fungi incertae sedis</taxon>
        <taxon>Chytridiomycota</taxon>
        <taxon>Chytridiomycota incertae sedis</taxon>
        <taxon>Chytridiomycetes</taxon>
        <taxon>Synchytriales</taxon>
        <taxon>Synchytriaceae</taxon>
        <taxon>Synchytrium</taxon>
    </lineage>
</organism>
<proteinExistence type="inferred from homology"/>
<keyword evidence="6" id="KW-1185">Reference proteome</keyword>
<dbReference type="SUPFAM" id="SSF48371">
    <property type="entry name" value="ARM repeat"/>
    <property type="match status" value="1"/>
</dbReference>
<feature type="compositionally biased region" description="Acidic residues" evidence="4">
    <location>
        <begin position="729"/>
        <end position="762"/>
    </location>
</feature>
<evidence type="ECO:0000256" key="4">
    <source>
        <dbReference type="SAM" id="MobiDB-lite"/>
    </source>
</evidence>
<feature type="region of interest" description="Disordered" evidence="4">
    <location>
        <begin position="108"/>
        <end position="149"/>
    </location>
</feature>
<comment type="subcellular location">
    <subcellularLocation>
        <location evidence="1">Nucleus</location>
    </subcellularLocation>
</comment>
<dbReference type="OrthoDB" id="10266662at2759"/>
<dbReference type="RefSeq" id="XP_031022528.1">
    <property type="nucleotide sequence ID" value="XM_031171485.1"/>
</dbReference>
<evidence type="ECO:0000256" key="2">
    <source>
        <dbReference type="ARBA" id="ARBA00005907"/>
    </source>
</evidence>
<dbReference type="EMBL" id="QEAO01000052">
    <property type="protein sequence ID" value="TPX30998.1"/>
    <property type="molecule type" value="Genomic_DNA"/>
</dbReference>
<dbReference type="GO" id="GO:0042273">
    <property type="term" value="P:ribosomal large subunit biogenesis"/>
    <property type="evidence" value="ECO:0007669"/>
    <property type="project" value="TreeGrafter"/>
</dbReference>
<feature type="region of interest" description="Disordered" evidence="4">
    <location>
        <begin position="276"/>
        <end position="335"/>
    </location>
</feature>
<dbReference type="GO" id="GO:0005730">
    <property type="term" value="C:nucleolus"/>
    <property type="evidence" value="ECO:0007669"/>
    <property type="project" value="TreeGrafter"/>
</dbReference>
<evidence type="ECO:0000313" key="5">
    <source>
        <dbReference type="EMBL" id="TPX30998.1"/>
    </source>
</evidence>
<dbReference type="PANTHER" id="PTHR12687">
    <property type="entry name" value="NUCLEOLAR COMPLEX 2 AND RAD4-RELATED"/>
    <property type="match status" value="1"/>
</dbReference>
<feature type="region of interest" description="Disordered" evidence="4">
    <location>
        <begin position="1"/>
        <end position="81"/>
    </location>
</feature>
<reference evidence="5 6" key="1">
    <citation type="journal article" date="2019" name="Sci. Rep.">
        <title>Comparative genomics of chytrid fungi reveal insights into the obligate biotrophic and pathogenic lifestyle of Synchytrium endobioticum.</title>
        <authorList>
            <person name="van de Vossenberg B.T.L.H."/>
            <person name="Warris S."/>
            <person name="Nguyen H.D.T."/>
            <person name="van Gent-Pelzer M.P.E."/>
            <person name="Joly D.L."/>
            <person name="van de Geest H.C."/>
            <person name="Bonants P.J.M."/>
            <person name="Smith D.S."/>
            <person name="Levesque C.A."/>
            <person name="van der Lee T.A.J."/>
        </authorList>
    </citation>
    <scope>NUCLEOTIDE SEQUENCE [LARGE SCALE GENOMIC DNA]</scope>
    <source>
        <strain evidence="5 6">JEL517</strain>
    </source>
</reference>
<evidence type="ECO:0000256" key="1">
    <source>
        <dbReference type="ARBA" id="ARBA00004123"/>
    </source>
</evidence>
<gene>
    <name evidence="5" type="ORF">SmJEL517_g05559</name>
</gene>
<name>A0A507BUN5_9FUNG</name>
<feature type="compositionally biased region" description="Low complexity" evidence="4">
    <location>
        <begin position="297"/>
        <end position="309"/>
    </location>
</feature>
<feature type="compositionally biased region" description="Polar residues" evidence="4">
    <location>
        <begin position="318"/>
        <end position="335"/>
    </location>
</feature>
<feature type="compositionally biased region" description="Basic and acidic residues" evidence="4">
    <location>
        <begin position="696"/>
        <end position="728"/>
    </location>
</feature>
<evidence type="ECO:0000256" key="3">
    <source>
        <dbReference type="ARBA" id="ARBA00023242"/>
    </source>
</evidence>
<sequence>MDSSDSPSTHYLNLSMDSPSDGGQSTFDFNQQHQHQHTQEQLQQQANDTLNHINHDLYDFGNQPGPQLTRTPSFKTPHQLSNGPTSFNNQMYNPQPIMMQQHLASILPTPTQSPPPNVLTIQQQQIHQQQQQMQQQQQQQQQQTYHISSPRQEAVPDALDTFMSQAPSATNPSNITPGLGLQGSGPPYYLNSSPFGGSPPPPAGLLFSIAAPNPTTSPPPQFINQPFTNATGQNVGQQIVFQEPAAVIQQSRNPNSPPPMSTSPAVSKSVFDVSLAVNSNPPQPQQQQMPAINTNQSAPASVASSTSPTPTSPPPNLQSPQQMPTIINGSGTNGMLPSGNGLQALYPLSMTTMMTVPPLPAVASVPSNSNNGVQPAPGSVSAILSMQNAENLERIESDLLLRLDNENRNFLTEGLIEVQAVQQGATVTSPSSINSRIRSMYGQIEKMQREYGTTITELSNYGYIANRLKTRLDSILVDLRGAVKIYSDIENDQQRHEQEAARLVQELTIISAAAQAAQAAQQVQAQHQQQQQQLQQQQQQMQQHHQQLQHQQQQQQQMQETRSPPAQSMSAPPPVPEMSGIQEITHTSPPPTTIPRSTPNENNTHSHSMMAEQVLSRDTSMAPAPSMHTDHVMEALNNDSMWDLDRQTFQCAVCGAKLLIVHEHNQGHSKFLQRKGGSSKLSETLTKRKQTAVKKKWFDKNKKQRPDHDPESNEHLKTVNALSRRDGAEDSDASSDDGLGDDVDVEDENQAEEDSGSEDEDLLPSLKMEEDDEDDDDDDDDDGTGGLHKEQLLALEKSDPGKILFRVTEFFKYLKDNDRALLDFELTEDVDEVEDDEAMDDGEEDKEEAAMMEEEEGHRKVLTIEIVNGWKRQLLENKSLKHLKNVCVAFRNAIATISGDETTQRHSYEIDDPNVFNLLMVMCLNDVPTSFVQNLYGDKVDAESASTTAMPSSKPKWPKLKTLVKIHIKALLAFLNHASDESMVDYALLHSERMAGFIACFPKLCKDWIKILMQQWTSSSSKLRVRAFMGIRKLALVSSGMLDNCLKAAYTAFISTCGVVNQHTITNITFMLNCMVEICGMNEASTYYNAFVYIRQLAIQLRGALMNPTKEAYRKVYNWQYYFCLKLWAQVLSTHAAGSASSKSKSVSSLQPLVYPLVQITLGVIKLKPSSKYLPLRFNLLRLLIDLGKSTGFYIPLASVMLEIFEMSDVRGKGRPSTIKPMSFALSITIPKAYLGTRPYQSDVIDETVDLLFEYYCNSAKSISFPEIAIPSILHLRRLVKSMNNIQNKKTIQTLIEKLEENIKFIEKHRSVVDFGPNDSANVDAFLSELDPSASPLYKHTLSRRKIKDAQQAILRHESNRYESHSGRR</sequence>
<feature type="region of interest" description="Disordered" evidence="4">
    <location>
        <begin position="668"/>
        <end position="786"/>
    </location>
</feature>
<dbReference type="InterPro" id="IPR016024">
    <property type="entry name" value="ARM-type_fold"/>
</dbReference>
<accession>A0A507BUN5</accession>
<feature type="compositionally biased region" description="Acidic residues" evidence="4">
    <location>
        <begin position="769"/>
        <end position="783"/>
    </location>
</feature>
<dbReference type="PANTHER" id="PTHR12687:SF4">
    <property type="entry name" value="NUCLEOLAR COMPLEX PROTEIN 2 HOMOLOG"/>
    <property type="match status" value="1"/>
</dbReference>
<dbReference type="Pfam" id="PF03715">
    <property type="entry name" value="Noc2"/>
    <property type="match status" value="1"/>
</dbReference>
<protein>
    <submittedName>
        <fullName evidence="5">Uncharacterized protein</fullName>
    </submittedName>
</protein>
<feature type="compositionally biased region" description="Polar residues" evidence="4">
    <location>
        <begin position="64"/>
        <end position="81"/>
    </location>
</feature>
<dbReference type="Proteomes" id="UP000319731">
    <property type="component" value="Unassembled WGS sequence"/>
</dbReference>
<comment type="caution">
    <text evidence="5">The sequence shown here is derived from an EMBL/GenBank/DDBJ whole genome shotgun (WGS) entry which is preliminary data.</text>
</comment>
<dbReference type="GeneID" id="42006782"/>
<dbReference type="GO" id="GO:0030691">
    <property type="term" value="C:Noc2p-Noc3p complex"/>
    <property type="evidence" value="ECO:0007669"/>
    <property type="project" value="TreeGrafter"/>
</dbReference>
<feature type="compositionally biased region" description="Polar residues" evidence="4">
    <location>
        <begin position="1"/>
        <end position="30"/>
    </location>
</feature>
<comment type="similarity">
    <text evidence="2">Belongs to the NOC2 family.</text>
</comment>
<feature type="compositionally biased region" description="Low complexity" evidence="4">
    <location>
        <begin position="122"/>
        <end position="143"/>
    </location>
</feature>
<dbReference type="GO" id="GO:0030690">
    <property type="term" value="C:Noc1p-Noc2p complex"/>
    <property type="evidence" value="ECO:0007669"/>
    <property type="project" value="TreeGrafter"/>
</dbReference>
<dbReference type="STRING" id="1806994.A0A507BUN5"/>
<evidence type="ECO:0000313" key="6">
    <source>
        <dbReference type="Proteomes" id="UP000319731"/>
    </source>
</evidence>
<feature type="region of interest" description="Disordered" evidence="4">
    <location>
        <begin position="541"/>
        <end position="605"/>
    </location>
</feature>